<dbReference type="InterPro" id="IPR008271">
    <property type="entry name" value="Ser/Thr_kinase_AS"/>
</dbReference>
<evidence type="ECO:0000256" key="2">
    <source>
        <dbReference type="ARBA" id="ARBA00022527"/>
    </source>
</evidence>
<evidence type="ECO:0000256" key="6">
    <source>
        <dbReference type="ARBA" id="ARBA00022840"/>
    </source>
</evidence>
<keyword evidence="2 10" id="KW-0723">Serine/threonine-protein kinase</keyword>
<dbReference type="KEGG" id="samy:DB32_005141"/>
<evidence type="ECO:0000313" key="11">
    <source>
        <dbReference type="Proteomes" id="UP000034883"/>
    </source>
</evidence>
<dbReference type="GO" id="GO:0004674">
    <property type="term" value="F:protein serine/threonine kinase activity"/>
    <property type="evidence" value="ECO:0007669"/>
    <property type="project" value="UniProtKB-KW"/>
</dbReference>
<dbReference type="Gene3D" id="1.10.510.10">
    <property type="entry name" value="Transferase(Phosphotransferase) domain 1"/>
    <property type="match status" value="1"/>
</dbReference>
<evidence type="ECO:0000256" key="4">
    <source>
        <dbReference type="ARBA" id="ARBA00022741"/>
    </source>
</evidence>
<dbReference type="CDD" id="cd14014">
    <property type="entry name" value="STKc_PknB_like"/>
    <property type="match status" value="1"/>
</dbReference>
<feature type="domain" description="Protein kinase" evidence="9">
    <location>
        <begin position="54"/>
        <end position="328"/>
    </location>
</feature>
<evidence type="ECO:0000259" key="9">
    <source>
        <dbReference type="PROSITE" id="PS50011"/>
    </source>
</evidence>
<dbReference type="EMBL" id="CP011125">
    <property type="protein sequence ID" value="AKF07992.1"/>
    <property type="molecule type" value="Genomic_DNA"/>
</dbReference>
<keyword evidence="11" id="KW-1185">Reference proteome</keyword>
<dbReference type="PROSITE" id="PS00107">
    <property type="entry name" value="PROTEIN_KINASE_ATP"/>
    <property type="match status" value="1"/>
</dbReference>
<dbReference type="EC" id="2.7.11.1" evidence="1"/>
<dbReference type="GO" id="GO:0005524">
    <property type="term" value="F:ATP binding"/>
    <property type="evidence" value="ECO:0007669"/>
    <property type="project" value="UniProtKB-UniRule"/>
</dbReference>
<dbReference type="InterPro" id="IPR011009">
    <property type="entry name" value="Kinase-like_dom_sf"/>
</dbReference>
<accession>A0A0F6W5L2</accession>
<feature type="binding site" evidence="7">
    <location>
        <position position="83"/>
    </location>
    <ligand>
        <name>ATP</name>
        <dbReference type="ChEBI" id="CHEBI:30616"/>
    </ligand>
</feature>
<gene>
    <name evidence="10" type="ORF">DB32_005141</name>
</gene>
<dbReference type="SUPFAM" id="SSF56112">
    <property type="entry name" value="Protein kinase-like (PK-like)"/>
    <property type="match status" value="1"/>
</dbReference>
<evidence type="ECO:0000256" key="3">
    <source>
        <dbReference type="ARBA" id="ARBA00022679"/>
    </source>
</evidence>
<dbReference type="Pfam" id="PF00069">
    <property type="entry name" value="Pkinase"/>
    <property type="match status" value="1"/>
</dbReference>
<evidence type="ECO:0000256" key="8">
    <source>
        <dbReference type="SAM" id="MobiDB-lite"/>
    </source>
</evidence>
<dbReference type="AlphaFoldDB" id="A0A0F6W5L2"/>
<dbReference type="SMART" id="SM00220">
    <property type="entry name" value="S_TKc"/>
    <property type="match status" value="1"/>
</dbReference>
<dbReference type="InterPro" id="IPR000719">
    <property type="entry name" value="Prot_kinase_dom"/>
</dbReference>
<reference evidence="10 11" key="1">
    <citation type="submission" date="2015-03" db="EMBL/GenBank/DDBJ databases">
        <title>Genome assembly of Sandaracinus amylolyticus DSM 53668.</title>
        <authorList>
            <person name="Sharma G."/>
            <person name="Subramanian S."/>
        </authorList>
    </citation>
    <scope>NUCLEOTIDE SEQUENCE [LARGE SCALE GENOMIC DNA]</scope>
    <source>
        <strain evidence="10 11">DSM 53668</strain>
    </source>
</reference>
<organism evidence="10 11">
    <name type="scientific">Sandaracinus amylolyticus</name>
    <dbReference type="NCBI Taxonomy" id="927083"/>
    <lineage>
        <taxon>Bacteria</taxon>
        <taxon>Pseudomonadati</taxon>
        <taxon>Myxococcota</taxon>
        <taxon>Polyangia</taxon>
        <taxon>Polyangiales</taxon>
        <taxon>Sandaracinaceae</taxon>
        <taxon>Sandaracinus</taxon>
    </lineage>
</organism>
<feature type="region of interest" description="Disordered" evidence="8">
    <location>
        <begin position="522"/>
        <end position="555"/>
    </location>
</feature>
<feature type="compositionally biased region" description="Basic and acidic residues" evidence="8">
    <location>
        <begin position="543"/>
        <end position="555"/>
    </location>
</feature>
<evidence type="ECO:0000256" key="1">
    <source>
        <dbReference type="ARBA" id="ARBA00012513"/>
    </source>
</evidence>
<keyword evidence="6 7" id="KW-0067">ATP-binding</keyword>
<dbReference type="PANTHER" id="PTHR43289">
    <property type="entry name" value="MITOGEN-ACTIVATED PROTEIN KINASE KINASE KINASE 20-RELATED"/>
    <property type="match status" value="1"/>
</dbReference>
<evidence type="ECO:0000256" key="5">
    <source>
        <dbReference type="ARBA" id="ARBA00022777"/>
    </source>
</evidence>
<dbReference type="Proteomes" id="UP000034883">
    <property type="component" value="Chromosome"/>
</dbReference>
<protein>
    <recommendedName>
        <fullName evidence="1">non-specific serine/threonine protein kinase</fullName>
        <ecNumber evidence="1">2.7.11.1</ecNumber>
    </recommendedName>
</protein>
<name>A0A0F6W5L2_9BACT</name>
<dbReference type="Gene3D" id="3.30.200.20">
    <property type="entry name" value="Phosphorylase Kinase, domain 1"/>
    <property type="match status" value="1"/>
</dbReference>
<dbReference type="PROSITE" id="PS50011">
    <property type="entry name" value="PROTEIN_KINASE_DOM"/>
    <property type="match status" value="1"/>
</dbReference>
<feature type="region of interest" description="Disordered" evidence="8">
    <location>
        <begin position="406"/>
        <end position="426"/>
    </location>
</feature>
<keyword evidence="4 7" id="KW-0547">Nucleotide-binding</keyword>
<keyword evidence="3" id="KW-0808">Transferase</keyword>
<dbReference type="PANTHER" id="PTHR43289:SF6">
    <property type="entry name" value="SERINE_THREONINE-PROTEIN KINASE NEKL-3"/>
    <property type="match status" value="1"/>
</dbReference>
<evidence type="ECO:0000256" key="7">
    <source>
        <dbReference type="PROSITE-ProRule" id="PRU10141"/>
    </source>
</evidence>
<keyword evidence="5 10" id="KW-0418">Kinase</keyword>
<dbReference type="InterPro" id="IPR017441">
    <property type="entry name" value="Protein_kinase_ATP_BS"/>
</dbReference>
<proteinExistence type="predicted"/>
<dbReference type="STRING" id="927083.DB32_005141"/>
<dbReference type="PROSITE" id="PS00108">
    <property type="entry name" value="PROTEIN_KINASE_ST"/>
    <property type="match status" value="1"/>
</dbReference>
<dbReference type="FunFam" id="1.10.510.10:FF:000021">
    <property type="entry name" value="Serine/threonine protein kinase"/>
    <property type="match status" value="1"/>
</dbReference>
<sequence length="555" mass="58709">MAVMKICPACKTEFQGGEVFCPNDGARLQTPSQLAVPPLDASDVMVGQILDDRYRILRRIGEGGMGIVYEAEHVIIEKRVALKVLRDDFSSRPEVVQRFRQEAKSASKIGNAHIVDISDFGETPAGAIYFVMELLEGEDLANVLQRDSTIPLHRAADILSQCCVALGAAHAKGIVHRDMKPENVFLVTRDGRPDFVKIVDFGIAKMSDIETQGAPGRKLTKTGMIFGTPEYMSPEQAAGKELDHRVDVYALGVIFFEMLTGRVPFVGDTFMGILTQHMFEEPPRMTAVNPSVSVDPSVEGFIDRALAKDPAHRFQTCEEMRDALSRALGGEDVRGGTFVGYGEPVKYKPKGARAVSPQAVTQELPAAGGKRGGLGLAIGIGAGIGIATVAGVGLWLMGGGAEANGATTPVAEPPRGSPEVVPSATDAGHAEATIDAGASEVATTPSEPDAGPSAIAVRVVTRPEGARVWVVGRGDVCQETPCTFETAPGETITVRARQGRSEGEIELTPEGATELTIPLRAARAAGGGGRTKQDDGAGSGGHGDLKIPDVFRRPR</sequence>
<evidence type="ECO:0000313" key="10">
    <source>
        <dbReference type="EMBL" id="AKF07992.1"/>
    </source>
</evidence>